<dbReference type="AlphaFoldDB" id="A0A0P6WP55"/>
<protein>
    <recommendedName>
        <fullName evidence="3">Phospholipid/glycerol acyltransferase domain-containing protein</fullName>
    </recommendedName>
</protein>
<dbReference type="InterPro" id="IPR002123">
    <property type="entry name" value="Plipid/glycerol_acylTrfase"/>
</dbReference>
<dbReference type="Proteomes" id="UP000050430">
    <property type="component" value="Unassembled WGS sequence"/>
</dbReference>
<dbReference type="GO" id="GO:0003841">
    <property type="term" value="F:1-acylglycerol-3-phosphate O-acyltransferase activity"/>
    <property type="evidence" value="ECO:0007669"/>
    <property type="project" value="TreeGrafter"/>
</dbReference>
<proteinExistence type="predicted"/>
<dbReference type="EMBL" id="LGCK01000014">
    <property type="protein sequence ID" value="KPL70551.1"/>
    <property type="molecule type" value="Genomic_DNA"/>
</dbReference>
<name>A0A0P6WP55_9CHLR</name>
<dbReference type="SMART" id="SM00563">
    <property type="entry name" value="PlsC"/>
    <property type="match status" value="1"/>
</dbReference>
<keyword evidence="2" id="KW-0012">Acyltransferase</keyword>
<keyword evidence="1" id="KW-0808">Transferase</keyword>
<keyword evidence="5" id="KW-1185">Reference proteome</keyword>
<dbReference type="RefSeq" id="WP_062422452.1">
    <property type="nucleotide sequence ID" value="NZ_BBYA01000010.1"/>
</dbReference>
<gene>
    <name evidence="4" type="ORF">ADM99_15660</name>
</gene>
<dbReference type="SUPFAM" id="SSF69593">
    <property type="entry name" value="Glycerol-3-phosphate (1)-acyltransferase"/>
    <property type="match status" value="1"/>
</dbReference>
<dbReference type="GO" id="GO:0006654">
    <property type="term" value="P:phosphatidic acid biosynthetic process"/>
    <property type="evidence" value="ECO:0007669"/>
    <property type="project" value="TreeGrafter"/>
</dbReference>
<comment type="caution">
    <text evidence="4">The sequence shown here is derived from an EMBL/GenBank/DDBJ whole genome shotgun (WGS) entry which is preliminary data.</text>
</comment>
<evidence type="ECO:0000256" key="2">
    <source>
        <dbReference type="ARBA" id="ARBA00023315"/>
    </source>
</evidence>
<dbReference type="Pfam" id="PF01553">
    <property type="entry name" value="Acyltransferase"/>
    <property type="match status" value="1"/>
</dbReference>
<organism evidence="4 5">
    <name type="scientific">Leptolinea tardivitalis</name>
    <dbReference type="NCBI Taxonomy" id="229920"/>
    <lineage>
        <taxon>Bacteria</taxon>
        <taxon>Bacillati</taxon>
        <taxon>Chloroflexota</taxon>
        <taxon>Anaerolineae</taxon>
        <taxon>Anaerolineales</taxon>
        <taxon>Anaerolineaceae</taxon>
        <taxon>Leptolinea</taxon>
    </lineage>
</organism>
<evidence type="ECO:0000313" key="4">
    <source>
        <dbReference type="EMBL" id="KPL70551.1"/>
    </source>
</evidence>
<dbReference type="STRING" id="229920.ADM99_15660"/>
<dbReference type="PANTHER" id="PTHR10434:SF11">
    <property type="entry name" value="1-ACYL-SN-GLYCEROL-3-PHOSPHATE ACYLTRANSFERASE"/>
    <property type="match status" value="1"/>
</dbReference>
<dbReference type="PANTHER" id="PTHR10434">
    <property type="entry name" value="1-ACYL-SN-GLYCEROL-3-PHOSPHATE ACYLTRANSFERASE"/>
    <property type="match status" value="1"/>
</dbReference>
<dbReference type="OrthoDB" id="9803035at2"/>
<sequence length="228" mass="25354">MTVAGIVNFTIRGITRTICQVDDMELSRIPSHGPLILVGNHVNFLDAPILLSHLQPRQVVALVKYETWNNPALGLLFSTWKSIPIRRGEADMNAFREALRVLKEGKMLAIAPEGTRSGTGILQQGQPGMVPLAIKSGAPILPVAYFGAEGFWKNIRGLNRTPFTIRVGRPFRLKYDGVLPTRDERSKMTAEIMYQIAALLPPAYRGYYANLENATQDYLEFLEGSLTL</sequence>
<evidence type="ECO:0000259" key="3">
    <source>
        <dbReference type="SMART" id="SM00563"/>
    </source>
</evidence>
<reference evidence="4 5" key="1">
    <citation type="submission" date="2015-07" db="EMBL/GenBank/DDBJ databases">
        <title>Genome sequence of Leptolinea tardivitalis DSM 16556.</title>
        <authorList>
            <person name="Hemp J."/>
            <person name="Ward L.M."/>
            <person name="Pace L.A."/>
            <person name="Fischer W.W."/>
        </authorList>
    </citation>
    <scope>NUCLEOTIDE SEQUENCE [LARGE SCALE GENOMIC DNA]</scope>
    <source>
        <strain evidence="4 5">YMTK-2</strain>
    </source>
</reference>
<dbReference type="CDD" id="cd07989">
    <property type="entry name" value="LPLAT_AGPAT-like"/>
    <property type="match status" value="1"/>
</dbReference>
<evidence type="ECO:0000313" key="5">
    <source>
        <dbReference type="Proteomes" id="UP000050430"/>
    </source>
</evidence>
<feature type="domain" description="Phospholipid/glycerol acyltransferase" evidence="3">
    <location>
        <begin position="35"/>
        <end position="148"/>
    </location>
</feature>
<evidence type="ECO:0000256" key="1">
    <source>
        <dbReference type="ARBA" id="ARBA00022679"/>
    </source>
</evidence>
<accession>A0A0P6WP55</accession>